<accession>F0SA22</accession>
<reference evidence="3 4" key="1">
    <citation type="journal article" date="2011" name="Stand. Genomic Sci.">
        <title>Complete genome sequence of the gliding, heparinolytic Pedobacter saltans type strain (113).</title>
        <authorList>
            <person name="Liolios K."/>
            <person name="Sikorski J."/>
            <person name="Lu M."/>
            <person name="Nolan M."/>
            <person name="Lapidus A."/>
            <person name="Lucas S."/>
            <person name="Hammon N."/>
            <person name="Deshpande S."/>
            <person name="Cheng J.F."/>
            <person name="Tapia R."/>
            <person name="Han C."/>
            <person name="Goodwin L."/>
            <person name="Pitluck S."/>
            <person name="Huntemann M."/>
            <person name="Ivanova N."/>
            <person name="Pagani I."/>
            <person name="Mavromatis K."/>
            <person name="Ovchinikova G."/>
            <person name="Pati A."/>
            <person name="Chen A."/>
            <person name="Palaniappan K."/>
            <person name="Land M."/>
            <person name="Hauser L."/>
            <person name="Brambilla E.M."/>
            <person name="Kotsyurbenko O."/>
            <person name="Rohde M."/>
            <person name="Tindall B.J."/>
            <person name="Abt B."/>
            <person name="Goker M."/>
            <person name="Detter J.C."/>
            <person name="Woyke T."/>
            <person name="Bristow J."/>
            <person name="Eisen J.A."/>
            <person name="Markowitz V."/>
            <person name="Hugenholtz P."/>
            <person name="Klenk H.P."/>
            <person name="Kyrpides N.C."/>
        </authorList>
    </citation>
    <scope>NUCLEOTIDE SEQUENCE [LARGE SCALE GENOMIC DNA]</scope>
    <source>
        <strain evidence="4">ATCC 51119 / DSM 12145 / JCM 21818 / LMG 10337 / NBRC 100064 / NCIMB 13643</strain>
    </source>
</reference>
<evidence type="ECO:0000313" key="4">
    <source>
        <dbReference type="Proteomes" id="UP000000310"/>
    </source>
</evidence>
<evidence type="ECO:0000256" key="1">
    <source>
        <dbReference type="ARBA" id="ARBA00000274"/>
    </source>
</evidence>
<gene>
    <name evidence="3" type="ordered locus">Pedsa_3047</name>
</gene>
<dbReference type="OrthoDB" id="9801098at2"/>
<dbReference type="Proteomes" id="UP000000310">
    <property type="component" value="Chromosome"/>
</dbReference>
<keyword evidence="4" id="KW-1185">Reference proteome</keyword>
<dbReference type="HOGENOM" id="CLU_058336_0_4_10"/>
<keyword evidence="2" id="KW-0378">Hydrolase</keyword>
<dbReference type="GO" id="GO:0008714">
    <property type="term" value="F:AMP nucleosidase activity"/>
    <property type="evidence" value="ECO:0007669"/>
    <property type="project" value="UniProtKB-EC"/>
</dbReference>
<evidence type="ECO:0000313" key="3">
    <source>
        <dbReference type="EMBL" id="ADY53586.1"/>
    </source>
</evidence>
<dbReference type="GO" id="GO:0005829">
    <property type="term" value="C:cytosol"/>
    <property type="evidence" value="ECO:0007669"/>
    <property type="project" value="TreeGrafter"/>
</dbReference>
<dbReference type="GO" id="GO:0009691">
    <property type="term" value="P:cytokinin biosynthetic process"/>
    <property type="evidence" value="ECO:0007669"/>
    <property type="project" value="UniProtKB-UniRule"/>
</dbReference>
<dbReference type="eggNOG" id="COG1611">
    <property type="taxonomic scope" value="Bacteria"/>
</dbReference>
<comment type="similarity">
    <text evidence="2">Belongs to the LOG family.</text>
</comment>
<dbReference type="RefSeq" id="WP_013634071.1">
    <property type="nucleotide sequence ID" value="NC_015177.1"/>
</dbReference>
<proteinExistence type="inferred from homology"/>
<dbReference type="NCBIfam" id="TIGR00730">
    <property type="entry name" value="Rossman fold protein, TIGR00730 family"/>
    <property type="match status" value="1"/>
</dbReference>
<dbReference type="EMBL" id="CP002545">
    <property type="protein sequence ID" value="ADY53586.1"/>
    <property type="molecule type" value="Genomic_DNA"/>
</dbReference>
<reference evidence="4" key="2">
    <citation type="submission" date="2011-02" db="EMBL/GenBank/DDBJ databases">
        <title>The complete genome of Pedobacter saltans DSM 12145.</title>
        <authorList>
            <consortium name="US DOE Joint Genome Institute (JGI-PGF)"/>
            <person name="Lucas S."/>
            <person name="Copeland A."/>
            <person name="Lapidus A."/>
            <person name="Bruce D."/>
            <person name="Goodwin L."/>
            <person name="Pitluck S."/>
            <person name="Kyrpides N."/>
            <person name="Mavromatis K."/>
            <person name="Pagani I."/>
            <person name="Ivanova N."/>
            <person name="Ovchinnikova G."/>
            <person name="Lu M."/>
            <person name="Detter J.C."/>
            <person name="Han C."/>
            <person name="Land M."/>
            <person name="Hauser L."/>
            <person name="Markowitz V."/>
            <person name="Cheng J.-F."/>
            <person name="Hugenholtz P."/>
            <person name="Woyke T."/>
            <person name="Wu D."/>
            <person name="Tindall B."/>
            <person name="Pomrenke H.G."/>
            <person name="Brambilla E."/>
            <person name="Klenk H.-P."/>
            <person name="Eisen J.A."/>
        </authorList>
    </citation>
    <scope>NUCLEOTIDE SEQUENCE [LARGE SCALE GENOMIC DNA]</scope>
    <source>
        <strain evidence="4">ATCC 51119 / DSM 12145 / JCM 21818 / LMG 10337 / NBRC 100064 / NCIMB 13643</strain>
    </source>
</reference>
<dbReference type="KEGG" id="psn:Pedsa_3047"/>
<dbReference type="InterPro" id="IPR031100">
    <property type="entry name" value="LOG_fam"/>
</dbReference>
<dbReference type="PANTHER" id="PTHR43393">
    <property type="entry name" value="CYTOKININ RIBOSIDE 5'-MONOPHOSPHATE PHOSPHORIBOHYDROLASE"/>
    <property type="match status" value="1"/>
</dbReference>
<comment type="catalytic activity">
    <reaction evidence="1">
        <text>AMP + H2O = D-ribose 5-phosphate + adenine</text>
        <dbReference type="Rhea" id="RHEA:20129"/>
        <dbReference type="ChEBI" id="CHEBI:15377"/>
        <dbReference type="ChEBI" id="CHEBI:16708"/>
        <dbReference type="ChEBI" id="CHEBI:78346"/>
        <dbReference type="ChEBI" id="CHEBI:456215"/>
        <dbReference type="EC" id="3.2.2.4"/>
    </reaction>
</comment>
<dbReference type="InterPro" id="IPR052341">
    <property type="entry name" value="LOG_family_nucleotidases"/>
</dbReference>
<sequence>MSNIFFKEEQSFLEGPRARWKELKYVAGVFMQFLKGFRALHFIGPCVTVFGSARFDENHQYYKMAREVSRQLAERDFAIMTGGGPGIMEAANRGAKDANGLSLGCNIVLPHEQNHNPYMDRFVTLGYFFVRKELLRKYSFAFVICPGGFGTLDEFFETVTLIQTGKIERFPIVVMGREFHRHVEEHINLMAEQKTISEEDLHLILFTDSIDEAVQHITTFSKTQTGVRKLSIPKKENWLLGEKKLKRA</sequence>
<dbReference type="EC" id="3.2.2.n1" evidence="2"/>
<organism evidence="3 4">
    <name type="scientific">Pseudopedobacter saltans (strain ATCC 51119 / DSM 12145 / JCM 21818 / CCUG 39354 / LMG 10337 / NBRC 100064 / NCIMB 13643)</name>
    <name type="common">Pedobacter saltans</name>
    <dbReference type="NCBI Taxonomy" id="762903"/>
    <lineage>
        <taxon>Bacteria</taxon>
        <taxon>Pseudomonadati</taxon>
        <taxon>Bacteroidota</taxon>
        <taxon>Sphingobacteriia</taxon>
        <taxon>Sphingobacteriales</taxon>
        <taxon>Sphingobacteriaceae</taxon>
        <taxon>Pseudopedobacter</taxon>
    </lineage>
</organism>
<evidence type="ECO:0000256" key="2">
    <source>
        <dbReference type="RuleBase" id="RU363015"/>
    </source>
</evidence>
<protein>
    <recommendedName>
        <fullName evidence="2">Cytokinin riboside 5'-monophosphate phosphoribohydrolase</fullName>
        <ecNumber evidence="2">3.2.2.n1</ecNumber>
    </recommendedName>
</protein>
<keyword evidence="2" id="KW-0203">Cytokinin biosynthesis</keyword>
<dbReference type="Pfam" id="PF03641">
    <property type="entry name" value="Lysine_decarbox"/>
    <property type="match status" value="1"/>
</dbReference>
<dbReference type="AlphaFoldDB" id="F0SA22"/>
<name>F0SA22_PSESL</name>
<dbReference type="SUPFAM" id="SSF102405">
    <property type="entry name" value="MCP/YpsA-like"/>
    <property type="match status" value="1"/>
</dbReference>
<dbReference type="Gene3D" id="3.40.50.450">
    <property type="match status" value="1"/>
</dbReference>
<dbReference type="InterPro" id="IPR005269">
    <property type="entry name" value="LOG"/>
</dbReference>
<dbReference type="PANTHER" id="PTHR43393:SF3">
    <property type="entry name" value="LYSINE DECARBOXYLASE-LIKE PROTEIN"/>
    <property type="match status" value="1"/>
</dbReference>